<dbReference type="EMBL" id="JARHUD010000002">
    <property type="protein sequence ID" value="MDF2095063.1"/>
    <property type="molecule type" value="Genomic_DNA"/>
</dbReference>
<evidence type="ECO:0000256" key="5">
    <source>
        <dbReference type="ARBA" id="ARBA00022989"/>
    </source>
</evidence>
<name>A0ABT5YJH9_9PROT</name>
<feature type="transmembrane region" description="Helical" evidence="8">
    <location>
        <begin position="225"/>
        <end position="241"/>
    </location>
</feature>
<protein>
    <submittedName>
        <fullName evidence="9">Solute carrier family 23 protein</fullName>
    </submittedName>
</protein>
<keyword evidence="3" id="KW-0813">Transport</keyword>
<dbReference type="RefSeq" id="WP_275820123.1">
    <property type="nucleotide sequence ID" value="NZ_JARHUD010000002.1"/>
</dbReference>
<keyword evidence="6 8" id="KW-0472">Membrane</keyword>
<reference evidence="9 10" key="1">
    <citation type="submission" date="2023-03" db="EMBL/GenBank/DDBJ databases">
        <title>Fodinicurvata sp. CAU 1616 isolated from sea sendiment.</title>
        <authorList>
            <person name="Kim W."/>
        </authorList>
    </citation>
    <scope>NUCLEOTIDE SEQUENCE [LARGE SCALE GENOMIC DNA]</scope>
    <source>
        <strain evidence="9 10">CAU 1616</strain>
    </source>
</reference>
<feature type="transmembrane region" description="Helical" evidence="8">
    <location>
        <begin position="462"/>
        <end position="485"/>
    </location>
</feature>
<accession>A0ABT5YJH9</accession>
<keyword evidence="10" id="KW-1185">Reference proteome</keyword>
<feature type="compositionally biased region" description="Basic and acidic residues" evidence="7">
    <location>
        <begin position="9"/>
        <end position="22"/>
    </location>
</feature>
<dbReference type="PANTHER" id="PTHR42810:SF2">
    <property type="entry name" value="PURINE PERMEASE C1399.01C-RELATED"/>
    <property type="match status" value="1"/>
</dbReference>
<feature type="transmembrane region" description="Helical" evidence="8">
    <location>
        <begin position="406"/>
        <end position="427"/>
    </location>
</feature>
<evidence type="ECO:0000313" key="10">
    <source>
        <dbReference type="Proteomes" id="UP001215503"/>
    </source>
</evidence>
<feature type="transmembrane region" description="Helical" evidence="8">
    <location>
        <begin position="104"/>
        <end position="121"/>
    </location>
</feature>
<comment type="subcellular location">
    <subcellularLocation>
        <location evidence="1">Membrane</location>
        <topology evidence="1">Multi-pass membrane protein</topology>
    </subcellularLocation>
</comment>
<feature type="region of interest" description="Disordered" evidence="7">
    <location>
        <begin position="1"/>
        <end position="23"/>
    </location>
</feature>
<evidence type="ECO:0000256" key="4">
    <source>
        <dbReference type="ARBA" id="ARBA00022692"/>
    </source>
</evidence>
<dbReference type="InterPro" id="IPR006043">
    <property type="entry name" value="NCS2"/>
</dbReference>
<evidence type="ECO:0000313" key="9">
    <source>
        <dbReference type="EMBL" id="MDF2095063.1"/>
    </source>
</evidence>
<dbReference type="PANTHER" id="PTHR42810">
    <property type="entry name" value="PURINE PERMEASE C1399.01C-RELATED"/>
    <property type="match status" value="1"/>
</dbReference>
<evidence type="ECO:0000256" key="8">
    <source>
        <dbReference type="SAM" id="Phobius"/>
    </source>
</evidence>
<dbReference type="Pfam" id="PF00860">
    <property type="entry name" value="Xan_ur_permease"/>
    <property type="match status" value="1"/>
</dbReference>
<feature type="transmembrane region" description="Helical" evidence="8">
    <location>
        <begin position="248"/>
        <end position="268"/>
    </location>
</feature>
<organism evidence="9 10">
    <name type="scientific">Aquibaculum arenosum</name>
    <dbReference type="NCBI Taxonomy" id="3032591"/>
    <lineage>
        <taxon>Bacteria</taxon>
        <taxon>Pseudomonadati</taxon>
        <taxon>Pseudomonadota</taxon>
        <taxon>Alphaproteobacteria</taxon>
        <taxon>Rhodospirillales</taxon>
        <taxon>Rhodovibrionaceae</taxon>
        <taxon>Aquibaculum</taxon>
    </lineage>
</organism>
<dbReference type="Proteomes" id="UP001215503">
    <property type="component" value="Unassembled WGS sequence"/>
</dbReference>
<feature type="transmembrane region" description="Helical" evidence="8">
    <location>
        <begin position="187"/>
        <end position="205"/>
    </location>
</feature>
<feature type="transmembrane region" description="Helical" evidence="8">
    <location>
        <begin position="141"/>
        <end position="167"/>
    </location>
</feature>
<gene>
    <name evidence="9" type="ORF">P2G67_03635</name>
</gene>
<evidence type="ECO:0000256" key="7">
    <source>
        <dbReference type="SAM" id="MobiDB-lite"/>
    </source>
</evidence>
<evidence type="ECO:0000256" key="6">
    <source>
        <dbReference type="ARBA" id="ARBA00023136"/>
    </source>
</evidence>
<keyword evidence="4 8" id="KW-0812">Transmembrane</keyword>
<feature type="transmembrane region" description="Helical" evidence="8">
    <location>
        <begin position="297"/>
        <end position="320"/>
    </location>
</feature>
<sequence length="622" mass="66607">MRAVDECEDGPREGKPSPEKRSQSAAGLCIIKAPIRSDVAARSQKLRNYRYLARRPTWLSYAVEERPPAPTLLVLGLQHAGLAIMFMIYPVVVAQELGLTSAETSGLLASSLLAIAIATLLQSRQPPMGSGELAVLIPTPVMLPAMIQAGSIGGVGLIASMTFILGLLESGLARILHRLRRLLPPEVCGVVVFMLGVSLASPALIRFTGGTLEPLHRTSVDHQHLAVAGATLATMVLVAIFGRGALKLFALVFGLLVGTGLCLLLGLFEPMASERLAAASILGLPSLALPTWKFELVLLPLFALMAIVNSVDNLGVLVSIQRLNDADWKRMHLRSASGGLQANAVGNMSAGALGGSAMGVSSAHVGLSFASGATSRVIALAAGILLLLAVFMPKVVTALALIPPPVIGAIMVYTSAYMMVSGMDLILSRMLSERRIFTVGLSILLGLSVVLLPGVYDNLPPWLAPLFRSELAVAALAAIGLNLLFRIGIAQQASLPVPMQVDAYEFAQSFLGRQGDIWGARREVIGRAAHAAAETLETLREHGLAEHEIELGARFDEFNLDVVFRWRGRPLETPAERPDFDAIMDDDQSFARLAGFLIRRYADRMTQRSEGESQRLTLHFEH</sequence>
<evidence type="ECO:0000256" key="3">
    <source>
        <dbReference type="ARBA" id="ARBA00022448"/>
    </source>
</evidence>
<keyword evidence="5 8" id="KW-1133">Transmembrane helix</keyword>
<comment type="caution">
    <text evidence="9">The sequence shown here is derived from an EMBL/GenBank/DDBJ whole genome shotgun (WGS) entry which is preliminary data.</text>
</comment>
<evidence type="ECO:0000256" key="1">
    <source>
        <dbReference type="ARBA" id="ARBA00004141"/>
    </source>
</evidence>
<proteinExistence type="inferred from homology"/>
<feature type="transmembrane region" description="Helical" evidence="8">
    <location>
        <begin position="436"/>
        <end position="456"/>
    </location>
</feature>
<evidence type="ECO:0000256" key="2">
    <source>
        <dbReference type="ARBA" id="ARBA00008821"/>
    </source>
</evidence>
<feature type="transmembrane region" description="Helical" evidence="8">
    <location>
        <begin position="377"/>
        <end position="400"/>
    </location>
</feature>
<feature type="transmembrane region" description="Helical" evidence="8">
    <location>
        <begin position="72"/>
        <end position="92"/>
    </location>
</feature>
<comment type="similarity">
    <text evidence="2">Belongs to the nucleobase:cation symporter-2 (NCS2) (TC 2.A.40) family.</text>
</comment>